<dbReference type="GO" id="GO:0008270">
    <property type="term" value="F:zinc ion binding"/>
    <property type="evidence" value="ECO:0007669"/>
    <property type="project" value="UniProtKB-KW"/>
</dbReference>
<dbReference type="GO" id="GO:0005634">
    <property type="term" value="C:nucleus"/>
    <property type="evidence" value="ECO:0007669"/>
    <property type="project" value="UniProtKB-SubCell"/>
</dbReference>
<evidence type="ECO:0000256" key="4">
    <source>
        <dbReference type="ARBA" id="ARBA00022833"/>
    </source>
</evidence>
<evidence type="ECO:0000259" key="12">
    <source>
        <dbReference type="PROSITE" id="PS51141"/>
    </source>
</evidence>
<keyword evidence="5" id="KW-0805">Transcription regulation</keyword>
<comment type="subcellular location">
    <subcellularLocation>
        <location evidence="1">Nucleus</location>
    </subcellularLocation>
</comment>
<protein>
    <recommendedName>
        <fullName evidence="12">SBP-type domain-containing protein</fullName>
    </recommendedName>
</protein>
<comment type="function">
    <text evidence="9">Probable transcriptional factor. Binds to the promoter of the SQUAMOSA gene.</text>
</comment>
<dbReference type="Proteomes" id="UP001190926">
    <property type="component" value="Unassembled WGS sequence"/>
</dbReference>
<evidence type="ECO:0000256" key="2">
    <source>
        <dbReference type="ARBA" id="ARBA00022723"/>
    </source>
</evidence>
<proteinExistence type="predicted"/>
<evidence type="ECO:0000256" key="7">
    <source>
        <dbReference type="ARBA" id="ARBA00023163"/>
    </source>
</evidence>
<feature type="compositionally biased region" description="Basic residues" evidence="11">
    <location>
        <begin position="138"/>
        <end position="148"/>
    </location>
</feature>
<dbReference type="PANTHER" id="PTHR31251">
    <property type="entry name" value="SQUAMOSA PROMOTER-BINDING-LIKE PROTEIN 4"/>
    <property type="match status" value="1"/>
</dbReference>
<keyword evidence="6" id="KW-0238">DNA-binding</keyword>
<feature type="region of interest" description="Disordered" evidence="11">
    <location>
        <begin position="193"/>
        <end position="242"/>
    </location>
</feature>
<keyword evidence="4" id="KW-0862">Zinc</keyword>
<reference evidence="13 14" key="1">
    <citation type="journal article" date="2021" name="Nat. Commun.">
        <title>Incipient diploidization of the medicinal plant Perilla within 10,000 years.</title>
        <authorList>
            <person name="Zhang Y."/>
            <person name="Shen Q."/>
            <person name="Leng L."/>
            <person name="Zhang D."/>
            <person name="Chen S."/>
            <person name="Shi Y."/>
            <person name="Ning Z."/>
            <person name="Chen S."/>
        </authorList>
    </citation>
    <scope>NUCLEOTIDE SEQUENCE [LARGE SCALE GENOMIC DNA]</scope>
    <source>
        <strain evidence="14">cv. PC099</strain>
    </source>
</reference>
<comment type="caution">
    <text evidence="13">The sequence shown here is derived from an EMBL/GenBank/DDBJ whole genome shotgun (WGS) entry which is preliminary data.</text>
</comment>
<evidence type="ECO:0000313" key="13">
    <source>
        <dbReference type="EMBL" id="KAH6825807.1"/>
    </source>
</evidence>
<accession>A0AAD4P4J7</accession>
<dbReference type="EMBL" id="SDAM02000170">
    <property type="protein sequence ID" value="KAH6825807.1"/>
    <property type="molecule type" value="Genomic_DNA"/>
</dbReference>
<dbReference type="FunFam" id="4.10.1100.10:FF:000001">
    <property type="entry name" value="Squamosa promoter-binding-like protein 14"/>
    <property type="match status" value="1"/>
</dbReference>
<keyword evidence="14" id="KW-1185">Reference proteome</keyword>
<sequence>MEKGSSSSSSSGGGADSFNGLEFGKKIYFEGVGPGLRPNIGGGLLPEEEEAPPPRSPAKKGRTGVVQAGQPPRCQVEGCKVDLSGAKAYYCRHKVCGVHSKSPMVIVAGLEQRFCQQCSRFHQLPEFDQGKRSCRRRLAGHNERRRKPPPGPFLSSRYASLSPSLYDSHTKTGGLTTDFSAYSAFAGRDSWPNTSKRGLADQTASTGNCQLPWQSSSQAPPPNLLQGSTTRPSYTSQEDCFSGISDSSSALSLLSNEPQPWGSRSQALDLGINSFLATNATAVAQPAIDPGASVGRYSCPSWDFKGDRADNSLHEIPHDMGLAQISHPTHSHYSRDLGLARPGDGRHDELELSGGYDSSIQRANWSL</sequence>
<feature type="compositionally biased region" description="Polar residues" evidence="11">
    <location>
        <begin position="225"/>
        <end position="239"/>
    </location>
</feature>
<evidence type="ECO:0000256" key="3">
    <source>
        <dbReference type="ARBA" id="ARBA00022771"/>
    </source>
</evidence>
<dbReference type="AlphaFoldDB" id="A0AAD4P4J7"/>
<evidence type="ECO:0000256" key="11">
    <source>
        <dbReference type="SAM" id="MobiDB-lite"/>
    </source>
</evidence>
<dbReference type="InterPro" id="IPR036893">
    <property type="entry name" value="SBP_sf"/>
</dbReference>
<dbReference type="InterPro" id="IPR004333">
    <property type="entry name" value="SBP_dom"/>
</dbReference>
<keyword evidence="3 10" id="KW-0863">Zinc-finger</keyword>
<keyword evidence="2" id="KW-0479">Metal-binding</keyword>
<evidence type="ECO:0000256" key="6">
    <source>
        <dbReference type="ARBA" id="ARBA00023125"/>
    </source>
</evidence>
<dbReference type="InterPro" id="IPR044817">
    <property type="entry name" value="SBP-like"/>
</dbReference>
<evidence type="ECO:0000256" key="5">
    <source>
        <dbReference type="ARBA" id="ARBA00023015"/>
    </source>
</evidence>
<evidence type="ECO:0000256" key="9">
    <source>
        <dbReference type="ARBA" id="ARBA00056472"/>
    </source>
</evidence>
<feature type="region of interest" description="Disordered" evidence="11">
    <location>
        <begin position="138"/>
        <end position="157"/>
    </location>
</feature>
<evidence type="ECO:0000256" key="10">
    <source>
        <dbReference type="PROSITE-ProRule" id="PRU00470"/>
    </source>
</evidence>
<evidence type="ECO:0000256" key="8">
    <source>
        <dbReference type="ARBA" id="ARBA00023242"/>
    </source>
</evidence>
<feature type="domain" description="SBP-type" evidence="12">
    <location>
        <begin position="71"/>
        <end position="148"/>
    </location>
</feature>
<keyword evidence="7" id="KW-0804">Transcription</keyword>
<feature type="compositionally biased region" description="Polar residues" evidence="11">
    <location>
        <begin position="193"/>
        <end position="218"/>
    </location>
</feature>
<dbReference type="PANTHER" id="PTHR31251:SF226">
    <property type="entry name" value="SQUAMOSA PROMOTER-BINDING-LIKE PROTEIN 6"/>
    <property type="match status" value="1"/>
</dbReference>
<keyword evidence="8" id="KW-0539">Nucleus</keyword>
<dbReference type="Pfam" id="PF03110">
    <property type="entry name" value="SBP"/>
    <property type="match status" value="1"/>
</dbReference>
<feature type="region of interest" description="Disordered" evidence="11">
    <location>
        <begin position="39"/>
        <end position="69"/>
    </location>
</feature>
<evidence type="ECO:0000313" key="14">
    <source>
        <dbReference type="Proteomes" id="UP001190926"/>
    </source>
</evidence>
<gene>
    <name evidence="13" type="ORF">C2S53_008012</name>
</gene>
<evidence type="ECO:0000256" key="1">
    <source>
        <dbReference type="ARBA" id="ARBA00004123"/>
    </source>
</evidence>
<dbReference type="SUPFAM" id="SSF103612">
    <property type="entry name" value="SBT domain"/>
    <property type="match status" value="1"/>
</dbReference>
<dbReference type="GO" id="GO:0003677">
    <property type="term" value="F:DNA binding"/>
    <property type="evidence" value="ECO:0007669"/>
    <property type="project" value="UniProtKB-KW"/>
</dbReference>
<name>A0AAD4P4J7_PERFH</name>
<dbReference type="Gene3D" id="4.10.1100.10">
    <property type="entry name" value="Transcription factor, SBP-box domain"/>
    <property type="match status" value="1"/>
</dbReference>
<dbReference type="PROSITE" id="PS51141">
    <property type="entry name" value="ZF_SBP"/>
    <property type="match status" value="1"/>
</dbReference>
<organism evidence="13 14">
    <name type="scientific">Perilla frutescens var. hirtella</name>
    <name type="common">Perilla citriodora</name>
    <name type="synonym">Perilla setoyensis</name>
    <dbReference type="NCBI Taxonomy" id="608512"/>
    <lineage>
        <taxon>Eukaryota</taxon>
        <taxon>Viridiplantae</taxon>
        <taxon>Streptophyta</taxon>
        <taxon>Embryophyta</taxon>
        <taxon>Tracheophyta</taxon>
        <taxon>Spermatophyta</taxon>
        <taxon>Magnoliopsida</taxon>
        <taxon>eudicotyledons</taxon>
        <taxon>Gunneridae</taxon>
        <taxon>Pentapetalae</taxon>
        <taxon>asterids</taxon>
        <taxon>lamiids</taxon>
        <taxon>Lamiales</taxon>
        <taxon>Lamiaceae</taxon>
        <taxon>Nepetoideae</taxon>
        <taxon>Elsholtzieae</taxon>
        <taxon>Perilla</taxon>
    </lineage>
</organism>